<dbReference type="Proteomes" id="UP001642464">
    <property type="component" value="Unassembled WGS sequence"/>
</dbReference>
<gene>
    <name evidence="2" type="ORF">SCF082_LOCUS5955</name>
</gene>
<evidence type="ECO:0000313" key="3">
    <source>
        <dbReference type="Proteomes" id="UP001642464"/>
    </source>
</evidence>
<reference evidence="2 3" key="1">
    <citation type="submission" date="2024-02" db="EMBL/GenBank/DDBJ databases">
        <authorList>
            <person name="Chen Y."/>
            <person name="Shah S."/>
            <person name="Dougan E. K."/>
            <person name="Thang M."/>
            <person name="Chan C."/>
        </authorList>
    </citation>
    <scope>NUCLEOTIDE SEQUENCE [LARGE SCALE GENOMIC DNA]</scope>
</reference>
<evidence type="ECO:0000256" key="1">
    <source>
        <dbReference type="SAM" id="MobiDB-lite"/>
    </source>
</evidence>
<dbReference type="EMBL" id="CAXAMM010003269">
    <property type="protein sequence ID" value="CAK8999173.1"/>
    <property type="molecule type" value="Genomic_DNA"/>
</dbReference>
<accession>A0ABP0IA42</accession>
<organism evidence="2 3">
    <name type="scientific">Durusdinium trenchii</name>
    <dbReference type="NCBI Taxonomy" id="1381693"/>
    <lineage>
        <taxon>Eukaryota</taxon>
        <taxon>Sar</taxon>
        <taxon>Alveolata</taxon>
        <taxon>Dinophyceae</taxon>
        <taxon>Suessiales</taxon>
        <taxon>Symbiodiniaceae</taxon>
        <taxon>Durusdinium</taxon>
    </lineage>
</organism>
<feature type="region of interest" description="Disordered" evidence="1">
    <location>
        <begin position="85"/>
        <end position="116"/>
    </location>
</feature>
<name>A0ABP0IA42_9DINO</name>
<comment type="caution">
    <text evidence="2">The sequence shown here is derived from an EMBL/GenBank/DDBJ whole genome shotgun (WGS) entry which is preliminary data.</text>
</comment>
<proteinExistence type="predicted"/>
<evidence type="ECO:0000313" key="2">
    <source>
        <dbReference type="EMBL" id="CAK8999173.1"/>
    </source>
</evidence>
<keyword evidence="3" id="KW-1185">Reference proteome</keyword>
<protein>
    <submittedName>
        <fullName evidence="2">Uncharacterized protein</fullName>
    </submittedName>
</protein>
<sequence>MRFDAQTAPIADLLGTQKGARCALHCPLDVAPPRAAVVAAVPMGAAMKPPKTLSSFAYAPFEASMARSGDFLQVPASLSHVEVTPSVKAAPSRRGSSFREMEHPPPPPPPPKGLSWDEKKLCSQQEYYEDCIQCCREKMPAHSAKCMHKFCTPLLTKPKPQDLQ</sequence>